<reference evidence="15" key="2">
    <citation type="submission" date="2025-08" db="UniProtKB">
        <authorList>
            <consortium name="Ensembl"/>
        </authorList>
    </citation>
    <scope>IDENTIFICATION</scope>
</reference>
<protein>
    <submittedName>
        <fullName evidence="15">Phospholipase A2 receptor 1</fullName>
    </submittedName>
</protein>
<dbReference type="InterPro" id="IPR050111">
    <property type="entry name" value="C-type_lectin/snaclec_domain"/>
</dbReference>
<sequence length="1414" mass="160897">EKGLFIMESEPLKRCITVDRSNLVLDDCERPTRSMLWKWVSQHRLFNLGTGTCLGLNLLNKTQPLGTFACDTTLSVLWWRCNGKILQGASQWKAAVTGRLVVVKRNVHHLWKRYNTDKEGPCSQPYEDIHTLLGNAHGMPCALPFKYNNKWYYECTDEGRDDRLLWCATSTHYDDTKKWGFCPVQDNSCGQFWETNEKLRACYQFNLYTILTWSQAQSTCQAQGGNLLSITSLAEHSYIRDRLASIGAMVWIGLNHLKDGWGWQWSDRAPLSLVNFTTALPASPLQDNRQCGVYNSAYEGRWQSLSCESALPYICKKTPNDTRRAEPLERTGQYIHTECSSGWWPHNGFCYRVLSEAEGTWEESSEACNAQGANLTSIRSLSEVEMLLDLLAGYSGDSTEVWIGLWKPGPSPAVEWSDGSPVTLTLWHQYHPPPNQTDILCAKADRKEGNWLLVSCDERLPALCRRKSQIPINHSENVDTGCPEGWKRHKHSCYAVTDREQINEDARMGYYCHGPLLTVEDRFEQAFVNSLLSARGANSSRYYWIGLMSADDDGAYLWDHSTDPLKPLTYTNWNKHQPVSGSGCVVMSGGPALGRWEVKNCRTFKALSLCKQSVYNDNDFQLPKRFSDPSAPCPPGWESHSELLLCFKVFHDEKVLMKRSWVEADFFCQALGAQLASFSHLKEQIFVKQLLSTMFDGTEGRSFWVGLNKRDPEHPGGWEWSDGTPVLTTFIEDSAEDDDRRHCAVYSYLSNAFVPQLCDAQHEWICKISKGDKLKKPYWYTEHDEPWVFYRGAEYLLVQRPFDWDSVSLGCQMVGASLLSIHSREELHFVKEHMRRLSLGPTDWWIGLSIGQPGEEVRWSDRTEVEFQNWAEASALGPRRDRMCVAMSSSSGKWSRSKCNNLRGYVCKRKIVSVLETPREPHYVGRCPEKWLYFGHKCLLLHLPSSPKEGKTWKDAQSICSSFQSSLVTIDSEIEQAFITMLLQGSAVGVWISLKWTGYRNWSPVERDLTVSASSLKRCHEEPSCTVLSNNHNFHMTGKWYDEKCSESGYGFVCQKPQDTSKSPTHSYHHPLPAKIEYRGHNYRVLSGNLSWYDAMVTCRENHSDLVSIMDAYHQAFLTVLVNRLGAPHWIGLHTFQSGISYKWSDGSETVYTHWDAEDDDEDSLTEDCVYVDVNGRWRRADCETPLPGALCQEPHPSSKPFISSEVVCPSAWVKFEQSCYTFEPVVYQLTFEKSREHCRLMANHSDVLTVASDKENRFVLEQLWTLGLLHQTVWLGMYFNQDNNSMLWVDGSPVHYNNWPNKSPEPGLLSADVCVTTRGADGVWRLLQCTEQLGFICKTTKGLHHSAIPAAVLGAVLIFALLAGATWFAHKKNTLCFRGLPPLIGSIYYRQSEAHTDSDGNVLITDLSTYSGQ</sequence>
<dbReference type="PROSITE" id="PS00615">
    <property type="entry name" value="C_TYPE_LECTIN_1"/>
    <property type="match status" value="3"/>
</dbReference>
<evidence type="ECO:0000256" key="9">
    <source>
        <dbReference type="ARBA" id="ARBA00023170"/>
    </source>
</evidence>
<evidence type="ECO:0000256" key="5">
    <source>
        <dbReference type="ARBA" id="ARBA00022737"/>
    </source>
</evidence>
<dbReference type="CDD" id="cd00037">
    <property type="entry name" value="CLECT"/>
    <property type="match status" value="7"/>
</dbReference>
<dbReference type="GeneTree" id="ENSGT01050000244842"/>
<keyword evidence="4" id="KW-0732">Signal</keyword>
<dbReference type="HOGENOM" id="CLU_002069_2_0_1"/>
<reference evidence="15" key="3">
    <citation type="submission" date="2025-09" db="UniProtKB">
        <authorList>
            <consortium name="Ensembl"/>
        </authorList>
    </citation>
    <scope>IDENTIFICATION</scope>
</reference>
<dbReference type="GO" id="GO:0006897">
    <property type="term" value="P:endocytosis"/>
    <property type="evidence" value="ECO:0007669"/>
    <property type="project" value="UniProtKB-KW"/>
</dbReference>
<dbReference type="InterPro" id="IPR000772">
    <property type="entry name" value="Ricin_B_lectin"/>
</dbReference>
<organism evidence="15 16">
    <name type="scientific">Tetraodon nigroviridis</name>
    <name type="common">Spotted green pufferfish</name>
    <name type="synonym">Chelonodon nigroviridis</name>
    <dbReference type="NCBI Taxonomy" id="99883"/>
    <lineage>
        <taxon>Eukaryota</taxon>
        <taxon>Metazoa</taxon>
        <taxon>Chordata</taxon>
        <taxon>Craniata</taxon>
        <taxon>Vertebrata</taxon>
        <taxon>Euteleostomi</taxon>
        <taxon>Actinopterygii</taxon>
        <taxon>Neopterygii</taxon>
        <taxon>Teleostei</taxon>
        <taxon>Neoteleostei</taxon>
        <taxon>Acanthomorphata</taxon>
        <taxon>Eupercaria</taxon>
        <taxon>Tetraodontiformes</taxon>
        <taxon>Tetradontoidea</taxon>
        <taxon>Tetraodontidae</taxon>
        <taxon>Tetraodon</taxon>
    </lineage>
</organism>
<keyword evidence="3 12" id="KW-0812">Transmembrane</keyword>
<dbReference type="SMART" id="SM00059">
    <property type="entry name" value="FN2"/>
    <property type="match status" value="1"/>
</dbReference>
<evidence type="ECO:0000256" key="8">
    <source>
        <dbReference type="ARBA" id="ARBA00023157"/>
    </source>
</evidence>
<evidence type="ECO:0000256" key="7">
    <source>
        <dbReference type="ARBA" id="ARBA00023136"/>
    </source>
</evidence>
<dbReference type="Gene3D" id="2.10.10.10">
    <property type="entry name" value="Fibronectin, type II, collagen-binding"/>
    <property type="match status" value="1"/>
</dbReference>
<dbReference type="SUPFAM" id="SSF57440">
    <property type="entry name" value="Kringle-like"/>
    <property type="match status" value="1"/>
</dbReference>
<evidence type="ECO:0000256" key="12">
    <source>
        <dbReference type="SAM" id="Phobius"/>
    </source>
</evidence>
<keyword evidence="16" id="KW-1185">Reference proteome</keyword>
<dbReference type="Pfam" id="PF24562">
    <property type="entry name" value="CysR_MRC2_N"/>
    <property type="match status" value="1"/>
</dbReference>
<keyword evidence="6 12" id="KW-1133">Transmembrane helix</keyword>
<feature type="domain" description="C-type lectin" evidence="13">
    <location>
        <begin position="1216"/>
        <end position="1339"/>
    </location>
</feature>
<dbReference type="SMART" id="SM00034">
    <property type="entry name" value="CLECT"/>
    <property type="match status" value="8"/>
</dbReference>
<dbReference type="SUPFAM" id="SSF50370">
    <property type="entry name" value="Ricin B-like lectins"/>
    <property type="match status" value="1"/>
</dbReference>
<evidence type="ECO:0000256" key="4">
    <source>
        <dbReference type="ARBA" id="ARBA00022729"/>
    </source>
</evidence>
<feature type="transmembrane region" description="Helical" evidence="12">
    <location>
        <begin position="1348"/>
        <end position="1370"/>
    </location>
</feature>
<dbReference type="PROSITE" id="PS51092">
    <property type="entry name" value="FN2_2"/>
    <property type="match status" value="1"/>
</dbReference>
<evidence type="ECO:0000313" key="16">
    <source>
        <dbReference type="Proteomes" id="UP000007303"/>
    </source>
</evidence>
<dbReference type="SUPFAM" id="SSF56436">
    <property type="entry name" value="C-type lectin-like"/>
    <property type="match status" value="8"/>
</dbReference>
<evidence type="ECO:0000256" key="10">
    <source>
        <dbReference type="ARBA" id="ARBA00023180"/>
    </source>
</evidence>
<dbReference type="PRINTS" id="PR00013">
    <property type="entry name" value="FNTYPEII"/>
</dbReference>
<keyword evidence="7 12" id="KW-0472">Membrane</keyword>
<dbReference type="PROSITE" id="PS50041">
    <property type="entry name" value="C_TYPE_LECTIN_2"/>
    <property type="match status" value="8"/>
</dbReference>
<dbReference type="FunFam" id="2.10.10.10:FF:000001">
    <property type="entry name" value="Fibronectin 1a isoform 1"/>
    <property type="match status" value="1"/>
</dbReference>
<dbReference type="CDD" id="cd00062">
    <property type="entry name" value="FN2"/>
    <property type="match status" value="1"/>
</dbReference>
<feature type="domain" description="C-type lectin" evidence="13">
    <location>
        <begin position="489"/>
        <end position="601"/>
    </location>
</feature>
<dbReference type="Proteomes" id="UP000007303">
    <property type="component" value="Unassembled WGS sequence"/>
</dbReference>
<keyword evidence="8 11" id="KW-1015">Disulfide bond</keyword>
<dbReference type="GO" id="GO:0016020">
    <property type="term" value="C:membrane"/>
    <property type="evidence" value="ECO:0007669"/>
    <property type="project" value="UniProtKB-SubCell"/>
</dbReference>
<dbReference type="PANTHER" id="PTHR22803">
    <property type="entry name" value="MANNOSE, PHOSPHOLIPASE, LECTIN RECEPTOR RELATED"/>
    <property type="match status" value="1"/>
</dbReference>
<dbReference type="InterPro" id="IPR016187">
    <property type="entry name" value="CTDL_fold"/>
</dbReference>
<dbReference type="Pfam" id="PF00040">
    <property type="entry name" value="fn2"/>
    <property type="match status" value="1"/>
</dbReference>
<keyword evidence="2" id="KW-0254">Endocytosis</keyword>
<feature type="domain" description="C-type lectin" evidence="13">
    <location>
        <begin position="934"/>
        <end position="1047"/>
    </location>
</feature>
<feature type="domain" description="Fibronectin type-II" evidence="14">
    <location>
        <begin position="136"/>
        <end position="184"/>
    </location>
</feature>
<evidence type="ECO:0000256" key="11">
    <source>
        <dbReference type="PROSITE-ProRule" id="PRU00479"/>
    </source>
</evidence>
<dbReference type="InterPro" id="IPR036943">
    <property type="entry name" value="FN_type2_sf"/>
</dbReference>
<dbReference type="Gene3D" id="3.10.100.10">
    <property type="entry name" value="Mannose-Binding Protein A, subunit A"/>
    <property type="match status" value="8"/>
</dbReference>
<feature type="domain" description="C-type lectin" evidence="13">
    <location>
        <begin position="790"/>
        <end position="908"/>
    </location>
</feature>
<evidence type="ECO:0000256" key="2">
    <source>
        <dbReference type="ARBA" id="ARBA00022583"/>
    </source>
</evidence>
<keyword evidence="5" id="KW-0677">Repeat</keyword>
<dbReference type="InterPro" id="IPR013806">
    <property type="entry name" value="Kringle-like"/>
</dbReference>
<accession>H3CVR3</accession>
<keyword evidence="9" id="KW-0675">Receptor</keyword>
<dbReference type="InterPro" id="IPR035992">
    <property type="entry name" value="Ricin_B-like_lectins"/>
</dbReference>
<evidence type="ECO:0000256" key="6">
    <source>
        <dbReference type="ARBA" id="ARBA00022989"/>
    </source>
</evidence>
<dbReference type="InterPro" id="IPR000562">
    <property type="entry name" value="FN_type2_dom"/>
</dbReference>
<evidence type="ECO:0000256" key="3">
    <source>
        <dbReference type="ARBA" id="ARBA00022692"/>
    </source>
</evidence>
<dbReference type="Ensembl" id="ENSTNIT00000012538.1">
    <property type="protein sequence ID" value="ENSTNIP00000012347.1"/>
    <property type="gene ID" value="ENSTNIG00000009475.1"/>
</dbReference>
<dbReference type="OMA" id="GGDICEH"/>
<feature type="disulfide bond" evidence="11">
    <location>
        <begin position="155"/>
        <end position="182"/>
    </location>
</feature>
<comment type="subcellular location">
    <subcellularLocation>
        <location evidence="1">Membrane</location>
        <topology evidence="1">Single-pass membrane protein</topology>
    </subcellularLocation>
</comment>
<feature type="disulfide bond" evidence="11">
    <location>
        <begin position="141"/>
        <end position="167"/>
    </location>
</feature>
<dbReference type="InterPro" id="IPR018378">
    <property type="entry name" value="C-type_lectin_CS"/>
</dbReference>
<feature type="domain" description="C-type lectin" evidence="13">
    <location>
        <begin position="202"/>
        <end position="316"/>
    </location>
</feature>
<feature type="domain" description="C-type lectin" evidence="13">
    <location>
        <begin position="1078"/>
        <end position="1184"/>
    </location>
</feature>
<evidence type="ECO:0000256" key="1">
    <source>
        <dbReference type="ARBA" id="ARBA00004167"/>
    </source>
</evidence>
<feature type="domain" description="C-type lectin" evidence="13">
    <location>
        <begin position="646"/>
        <end position="767"/>
    </location>
</feature>
<dbReference type="PROSITE" id="PS50231">
    <property type="entry name" value="RICIN_B_LECTIN"/>
    <property type="match status" value="1"/>
</dbReference>
<dbReference type="InParanoid" id="H3CVR3"/>
<dbReference type="Pfam" id="PF00059">
    <property type="entry name" value="Lectin_C"/>
    <property type="match status" value="8"/>
</dbReference>
<dbReference type="STRING" id="99883.ENSTNIP00000012347"/>
<evidence type="ECO:0000259" key="13">
    <source>
        <dbReference type="PROSITE" id="PS50041"/>
    </source>
</evidence>
<evidence type="ECO:0000259" key="14">
    <source>
        <dbReference type="PROSITE" id="PS51092"/>
    </source>
</evidence>
<reference evidence="16" key="1">
    <citation type="journal article" date="2004" name="Nature">
        <title>Genome duplication in the teleost fish Tetraodon nigroviridis reveals the early vertebrate proto-karyotype.</title>
        <authorList>
            <person name="Jaillon O."/>
            <person name="Aury J.-M."/>
            <person name="Brunet F."/>
            <person name="Petit J.-L."/>
            <person name="Stange-Thomann N."/>
            <person name="Mauceli E."/>
            <person name="Bouneau L."/>
            <person name="Fischer C."/>
            <person name="Ozouf-Costaz C."/>
            <person name="Bernot A."/>
            <person name="Nicaud S."/>
            <person name="Jaffe D."/>
            <person name="Fisher S."/>
            <person name="Lutfalla G."/>
            <person name="Dossat C."/>
            <person name="Segurens B."/>
            <person name="Dasilva C."/>
            <person name="Salanoubat M."/>
            <person name="Levy M."/>
            <person name="Boudet N."/>
            <person name="Castellano S."/>
            <person name="Anthouard V."/>
            <person name="Jubin C."/>
            <person name="Castelli V."/>
            <person name="Katinka M."/>
            <person name="Vacherie B."/>
            <person name="Biemont C."/>
            <person name="Skalli Z."/>
            <person name="Cattolico L."/>
            <person name="Poulain J."/>
            <person name="De Berardinis V."/>
            <person name="Cruaud C."/>
            <person name="Duprat S."/>
            <person name="Brottier P."/>
            <person name="Coutanceau J.-P."/>
            <person name="Gouzy J."/>
            <person name="Parra G."/>
            <person name="Lardier G."/>
            <person name="Chapple C."/>
            <person name="McKernan K.J."/>
            <person name="McEwan P."/>
            <person name="Bosak S."/>
            <person name="Kellis M."/>
            <person name="Volff J.-N."/>
            <person name="Guigo R."/>
            <person name="Zody M.C."/>
            <person name="Mesirov J."/>
            <person name="Lindblad-Toh K."/>
            <person name="Birren B."/>
            <person name="Nusbaum C."/>
            <person name="Kahn D."/>
            <person name="Robinson-Rechavi M."/>
            <person name="Laudet V."/>
            <person name="Schachter V."/>
            <person name="Quetier F."/>
            <person name="Saurin W."/>
            <person name="Scarpelli C."/>
            <person name="Wincker P."/>
            <person name="Lander E.S."/>
            <person name="Weissenbach J."/>
            <person name="Roest Crollius H."/>
        </authorList>
    </citation>
    <scope>NUCLEOTIDE SEQUENCE [LARGE SCALE GENOMIC DNA]</scope>
</reference>
<dbReference type="FunFam" id="2.80.10.50:FF:000039">
    <property type="entry name" value="Secretory phospholipase A2 receptor"/>
    <property type="match status" value="1"/>
</dbReference>
<name>H3CVR3_TETNG</name>
<dbReference type="InterPro" id="IPR016186">
    <property type="entry name" value="C-type_lectin-like/link_sf"/>
</dbReference>
<feature type="domain" description="C-type lectin" evidence="13">
    <location>
        <begin position="346"/>
        <end position="465"/>
    </location>
</feature>
<keyword evidence="10" id="KW-0325">Glycoprotein</keyword>
<dbReference type="InterPro" id="IPR001304">
    <property type="entry name" value="C-type_lectin-like"/>
</dbReference>
<proteinExistence type="predicted"/>
<evidence type="ECO:0000313" key="15">
    <source>
        <dbReference type="Ensembl" id="ENSTNIP00000012347.1"/>
    </source>
</evidence>
<dbReference type="Gene3D" id="2.80.10.50">
    <property type="match status" value="1"/>
</dbReference>